<evidence type="ECO:0000313" key="7">
    <source>
        <dbReference type="EMBL" id="SFL17470.1"/>
    </source>
</evidence>
<accession>A0A1I4FJI0</accession>
<dbReference type="GO" id="GO:0030428">
    <property type="term" value="C:cell septum"/>
    <property type="evidence" value="ECO:0007669"/>
    <property type="project" value="UniProtKB-SubCell"/>
</dbReference>
<dbReference type="RefSeq" id="WP_091325251.1">
    <property type="nucleotide sequence ID" value="NZ_FOSW01000007.1"/>
</dbReference>
<dbReference type="AlphaFoldDB" id="A0A1I4FJI0"/>
<sequence>MVSRSTPGYTCPTTLHLVGPQSWTEVPALLSYEISDPFAVRITFGDSSAGGGEGISWLVGRELLRTGLDRPAGEGDVRLWPSRTSGDVLYLHLRAPSGEALFEVSRGTVAGFLRLTESIVPAGEESSVLEVDDELAALLSNGGADPTGR</sequence>
<reference evidence="7 8" key="1">
    <citation type="submission" date="2016-10" db="EMBL/GenBank/DDBJ databases">
        <authorList>
            <person name="de Groot N.N."/>
        </authorList>
    </citation>
    <scope>NUCLEOTIDE SEQUENCE [LARGE SCALE GENOMIC DNA]</scope>
    <source>
        <strain evidence="7 8">DSM 45317</strain>
    </source>
</reference>
<evidence type="ECO:0000256" key="4">
    <source>
        <dbReference type="ARBA" id="ARBA00022969"/>
    </source>
</evidence>
<dbReference type="InterPro" id="IPR038658">
    <property type="entry name" value="SsgB_sf"/>
</dbReference>
<keyword evidence="4" id="KW-0749">Sporulation</keyword>
<evidence type="ECO:0000256" key="6">
    <source>
        <dbReference type="ARBA" id="ARBA00023306"/>
    </source>
</evidence>
<evidence type="ECO:0000313" key="8">
    <source>
        <dbReference type="Proteomes" id="UP000199152"/>
    </source>
</evidence>
<name>A0A1I4FJI0_9ACTN</name>
<dbReference type="Proteomes" id="UP000199152">
    <property type="component" value="Unassembled WGS sequence"/>
</dbReference>
<dbReference type="EMBL" id="FOSW01000007">
    <property type="protein sequence ID" value="SFL17470.1"/>
    <property type="molecule type" value="Genomic_DNA"/>
</dbReference>
<comment type="subcellular location">
    <subcellularLocation>
        <location evidence="1">Cell septum</location>
    </subcellularLocation>
</comment>
<keyword evidence="6" id="KW-0131">Cell cycle</keyword>
<organism evidence="7 8">
    <name type="scientific">Geodermatophilus ruber</name>
    <dbReference type="NCBI Taxonomy" id="504800"/>
    <lineage>
        <taxon>Bacteria</taxon>
        <taxon>Bacillati</taxon>
        <taxon>Actinomycetota</taxon>
        <taxon>Actinomycetes</taxon>
        <taxon>Geodermatophilales</taxon>
        <taxon>Geodermatophilaceae</taxon>
        <taxon>Geodermatophilus</taxon>
    </lineage>
</organism>
<dbReference type="GO" id="GO:0000917">
    <property type="term" value="P:division septum assembly"/>
    <property type="evidence" value="ECO:0007669"/>
    <property type="project" value="UniProtKB-KW"/>
</dbReference>
<dbReference type="GO" id="GO:0030435">
    <property type="term" value="P:sporulation resulting in formation of a cellular spore"/>
    <property type="evidence" value="ECO:0007669"/>
    <property type="project" value="UniProtKB-KW"/>
</dbReference>
<dbReference type="OrthoDB" id="3853096at2"/>
<proteinExistence type="inferred from homology"/>
<gene>
    <name evidence="7" type="ORF">SAMN04488085_107177</name>
</gene>
<keyword evidence="8" id="KW-1185">Reference proteome</keyword>
<dbReference type="InParanoid" id="A0A1I4FJI0"/>
<evidence type="ECO:0000256" key="1">
    <source>
        <dbReference type="ARBA" id="ARBA00004431"/>
    </source>
</evidence>
<evidence type="ECO:0000256" key="3">
    <source>
        <dbReference type="ARBA" id="ARBA00022618"/>
    </source>
</evidence>
<evidence type="ECO:0000256" key="2">
    <source>
        <dbReference type="ARBA" id="ARBA00009323"/>
    </source>
</evidence>
<dbReference type="STRING" id="504800.SAMN04488085_107177"/>
<dbReference type="Gene3D" id="2.30.31.20">
    <property type="entry name" value="Sporulation-specific cell division protein SsgB"/>
    <property type="match status" value="1"/>
</dbReference>
<comment type="similarity">
    <text evidence="2">Belongs to the SsgA family.</text>
</comment>
<dbReference type="InterPro" id="IPR006776">
    <property type="entry name" value="SsgB"/>
</dbReference>
<dbReference type="Pfam" id="PF04686">
    <property type="entry name" value="SsgA"/>
    <property type="match status" value="1"/>
</dbReference>
<keyword evidence="5" id="KW-0717">Septation</keyword>
<protein>
    <submittedName>
        <fullName evidence="7">Streptomyces sporulation and cell division protein, SsgA</fullName>
    </submittedName>
</protein>
<evidence type="ECO:0000256" key="5">
    <source>
        <dbReference type="ARBA" id="ARBA00023210"/>
    </source>
</evidence>
<keyword evidence="3 7" id="KW-0132">Cell division</keyword>